<evidence type="ECO:0000256" key="5">
    <source>
        <dbReference type="RuleBase" id="RU362125"/>
    </source>
</evidence>
<comment type="caution">
    <text evidence="9">The sequence shown here is derived from an EMBL/GenBank/DDBJ whole genome shotgun (WGS) entry which is preliminary data.</text>
</comment>
<protein>
    <submittedName>
        <fullName evidence="9">Acyl-CoA dehydrogenase family protein</fullName>
    </submittedName>
</protein>
<evidence type="ECO:0000256" key="4">
    <source>
        <dbReference type="ARBA" id="ARBA00022827"/>
    </source>
</evidence>
<dbReference type="SUPFAM" id="SSF47203">
    <property type="entry name" value="Acyl-CoA dehydrogenase C-terminal domain-like"/>
    <property type="match status" value="1"/>
</dbReference>
<accession>A0ABT0B7U7</accession>
<keyword evidence="10" id="KW-1185">Reference proteome</keyword>
<dbReference type="Proteomes" id="UP001162880">
    <property type="component" value="Unassembled WGS sequence"/>
</dbReference>
<dbReference type="Gene3D" id="2.40.110.10">
    <property type="entry name" value="Butyryl-CoA Dehydrogenase, subunit A, domain 2"/>
    <property type="match status" value="1"/>
</dbReference>
<dbReference type="Pfam" id="PF00441">
    <property type="entry name" value="Acyl-CoA_dh_1"/>
    <property type="match status" value="1"/>
</dbReference>
<dbReference type="InterPro" id="IPR006091">
    <property type="entry name" value="Acyl-CoA_Oxase/DH_mid-dom"/>
</dbReference>
<evidence type="ECO:0000313" key="9">
    <source>
        <dbReference type="EMBL" id="MCJ2180984.1"/>
    </source>
</evidence>
<dbReference type="PANTHER" id="PTHR42803:SF1">
    <property type="entry name" value="BROAD-SPECIFICITY LINEAR ACYL-COA DEHYDROGENASE FADE5"/>
    <property type="match status" value="1"/>
</dbReference>
<dbReference type="InterPro" id="IPR013786">
    <property type="entry name" value="AcylCoA_DH/ox_N"/>
</dbReference>
<comment type="similarity">
    <text evidence="2 5">Belongs to the acyl-CoA dehydrogenase family.</text>
</comment>
<dbReference type="Pfam" id="PF02771">
    <property type="entry name" value="Acyl-CoA_dh_N"/>
    <property type="match status" value="1"/>
</dbReference>
<dbReference type="SUPFAM" id="SSF56645">
    <property type="entry name" value="Acyl-CoA dehydrogenase NM domain-like"/>
    <property type="match status" value="1"/>
</dbReference>
<dbReference type="InterPro" id="IPR037069">
    <property type="entry name" value="AcylCoA_DH/ox_N_sf"/>
</dbReference>
<evidence type="ECO:0000259" key="8">
    <source>
        <dbReference type="Pfam" id="PF02771"/>
    </source>
</evidence>
<evidence type="ECO:0000256" key="2">
    <source>
        <dbReference type="ARBA" id="ARBA00009347"/>
    </source>
</evidence>
<dbReference type="InterPro" id="IPR046373">
    <property type="entry name" value="Acyl-CoA_Oxase/DH_mid-dom_sf"/>
</dbReference>
<keyword evidence="3 5" id="KW-0285">Flavoprotein</keyword>
<dbReference type="InterPro" id="IPR009100">
    <property type="entry name" value="AcylCoA_DH/oxidase_NM_dom_sf"/>
</dbReference>
<feature type="domain" description="Acyl-CoA oxidase/dehydrogenase middle" evidence="7">
    <location>
        <begin position="168"/>
        <end position="271"/>
    </location>
</feature>
<reference evidence="9" key="1">
    <citation type="submission" date="2022-03" db="EMBL/GenBank/DDBJ databases">
        <title>Identification of a novel bacterium isolated from mangrove sediments.</title>
        <authorList>
            <person name="Pan X."/>
        </authorList>
    </citation>
    <scope>NUCLEOTIDE SEQUENCE</scope>
    <source>
        <strain evidence="9">B2580</strain>
    </source>
</reference>
<name>A0ABT0B7U7_9SPHN</name>
<dbReference type="EMBL" id="JALHLE010000050">
    <property type="protein sequence ID" value="MCJ2180984.1"/>
    <property type="molecule type" value="Genomic_DNA"/>
</dbReference>
<evidence type="ECO:0000256" key="1">
    <source>
        <dbReference type="ARBA" id="ARBA00001974"/>
    </source>
</evidence>
<feature type="domain" description="Acyl-CoA dehydrogenase/oxidase C-terminal" evidence="6">
    <location>
        <begin position="281"/>
        <end position="436"/>
    </location>
</feature>
<gene>
    <name evidence="9" type="ORF">MTR64_20635</name>
</gene>
<dbReference type="PANTHER" id="PTHR42803">
    <property type="entry name" value="ACYL-COA DEHYDROGENASE"/>
    <property type="match status" value="1"/>
</dbReference>
<dbReference type="Pfam" id="PF02770">
    <property type="entry name" value="Acyl-CoA_dh_M"/>
    <property type="match status" value="1"/>
</dbReference>
<comment type="cofactor">
    <cofactor evidence="1 5">
        <name>FAD</name>
        <dbReference type="ChEBI" id="CHEBI:57692"/>
    </cofactor>
</comment>
<dbReference type="Gene3D" id="1.10.540.10">
    <property type="entry name" value="Acyl-CoA dehydrogenase/oxidase, N-terminal domain"/>
    <property type="match status" value="1"/>
</dbReference>
<dbReference type="InterPro" id="IPR052166">
    <property type="entry name" value="Diverse_Acyl-CoA_DH"/>
</dbReference>
<proteinExistence type="inferred from homology"/>
<sequence length="557" mass="59644">MIEARATLPLCDIGVRLEQLLRSYRFDDVRQARDGWAAADEETCQAILDGADRLAREVLEPLNLTMDRMGCTLADGRVKTVDGHKEAWGDYVAGGWPTLEAPEPVGGQELPAALAFAAQEIFDRACPAFGMLPVPQRSASRVIAAHCDDATREEWLERLSSGEWGATICVSEAGAGSDLSRIRTSADQDATGKWRITGEKVWISFGDHDLAERIGHIVLARTREEDGRMRPSLFLVPSVLADGTANQVYVHRIEEKLGLHGSPTCALGFEEAQGILLGTSGRGLAQLFVMIANMRLAVGAMGLGIASASLDVARQYASERLQGGRPEPLPIERHADVRLQLLDIHAPVHLLRGLLYAVANLNDLAATGDEGAGLLSAWLLPLVKTLGGEVAFDSASAAIQVLGGAGYTQDWPVEQALRDARVLMIFEGTTGMQASDLVLRRLIDNSASFDAFMKAARALSDPALNACLDTLEKAANWLRKNPDKAEAGATAFLHLAGVATFAWIGAGYVEEDSAGQPASQALAVAARHWLQSAPAKAVWFRTQVEAGAALAARYAAL</sequence>
<evidence type="ECO:0000259" key="6">
    <source>
        <dbReference type="Pfam" id="PF00441"/>
    </source>
</evidence>
<evidence type="ECO:0000313" key="10">
    <source>
        <dbReference type="Proteomes" id="UP001162880"/>
    </source>
</evidence>
<evidence type="ECO:0000256" key="3">
    <source>
        <dbReference type="ARBA" id="ARBA00022630"/>
    </source>
</evidence>
<keyword evidence="5" id="KW-0560">Oxidoreductase</keyword>
<organism evidence="9 10">
    <name type="scientific">Novosphingobium album</name>
    <name type="common">ex Hu et al. 2023</name>
    <dbReference type="NCBI Taxonomy" id="2930093"/>
    <lineage>
        <taxon>Bacteria</taxon>
        <taxon>Pseudomonadati</taxon>
        <taxon>Pseudomonadota</taxon>
        <taxon>Alphaproteobacteria</taxon>
        <taxon>Sphingomonadales</taxon>
        <taxon>Sphingomonadaceae</taxon>
        <taxon>Novosphingobium</taxon>
    </lineage>
</organism>
<dbReference type="Gene3D" id="1.20.140.10">
    <property type="entry name" value="Butyryl-CoA Dehydrogenase, subunit A, domain 3"/>
    <property type="match status" value="1"/>
</dbReference>
<evidence type="ECO:0000259" key="7">
    <source>
        <dbReference type="Pfam" id="PF02770"/>
    </source>
</evidence>
<dbReference type="InterPro" id="IPR009075">
    <property type="entry name" value="AcylCo_DH/oxidase_C"/>
</dbReference>
<dbReference type="InterPro" id="IPR036250">
    <property type="entry name" value="AcylCo_DH-like_C"/>
</dbReference>
<dbReference type="RefSeq" id="WP_243996431.1">
    <property type="nucleotide sequence ID" value="NZ_JALHLE010000050.1"/>
</dbReference>
<feature type="domain" description="Acyl-CoA dehydrogenase/oxidase N-terminal" evidence="8">
    <location>
        <begin position="42"/>
        <end position="163"/>
    </location>
</feature>
<keyword evidence="4 5" id="KW-0274">FAD</keyword>